<accession>M5U3F1</accession>
<protein>
    <submittedName>
        <fullName evidence="2">Signal peptide protein</fullName>
    </submittedName>
</protein>
<evidence type="ECO:0000313" key="2">
    <source>
        <dbReference type="EMBL" id="EMI55985.1"/>
    </source>
</evidence>
<dbReference type="Proteomes" id="UP000011885">
    <property type="component" value="Unassembled WGS sequence"/>
</dbReference>
<keyword evidence="3" id="KW-1185">Reference proteome</keyword>
<reference evidence="2 3" key="1">
    <citation type="journal article" date="2013" name="Mar. Genomics">
        <title>Expression of sulfatases in Rhodopirellula baltica and the diversity of sulfatases in the genus Rhodopirellula.</title>
        <authorList>
            <person name="Wegner C.E."/>
            <person name="Richter-Heitmann T."/>
            <person name="Klindworth A."/>
            <person name="Klockow C."/>
            <person name="Richter M."/>
            <person name="Achstetter T."/>
            <person name="Glockner F.O."/>
            <person name="Harder J."/>
        </authorList>
    </citation>
    <scope>NUCLEOTIDE SEQUENCE [LARGE SCALE GENOMIC DNA]</scope>
    <source>
        <strain evidence="2 3">SM41</strain>
    </source>
</reference>
<sequence>MNASPWAVIRTSVFSDDVALIMKKSKLAKLHRMMPCIMLLLFALPSFGITTTVSRLSLDREAQNQAEELEERVPCAAERRERAKRSLESTPCPRREFAPHWSPVRSAKTSRAIIGHRLSCDNLAPIRC</sequence>
<keyword evidence="1" id="KW-0175">Coiled coil</keyword>
<evidence type="ECO:0000313" key="3">
    <source>
        <dbReference type="Proteomes" id="UP000011885"/>
    </source>
</evidence>
<dbReference type="AlphaFoldDB" id="M5U3F1"/>
<dbReference type="PATRIC" id="fig|1263870.3.peg.2749"/>
<gene>
    <name evidence="2" type="ORF">RSSM_02585</name>
</gene>
<evidence type="ECO:0000256" key="1">
    <source>
        <dbReference type="SAM" id="Coils"/>
    </source>
</evidence>
<organism evidence="2 3">
    <name type="scientific">Rhodopirellula sallentina SM41</name>
    <dbReference type="NCBI Taxonomy" id="1263870"/>
    <lineage>
        <taxon>Bacteria</taxon>
        <taxon>Pseudomonadati</taxon>
        <taxon>Planctomycetota</taxon>
        <taxon>Planctomycetia</taxon>
        <taxon>Pirellulales</taxon>
        <taxon>Pirellulaceae</taxon>
        <taxon>Rhodopirellula</taxon>
    </lineage>
</organism>
<comment type="caution">
    <text evidence="2">The sequence shown here is derived from an EMBL/GenBank/DDBJ whole genome shotgun (WGS) entry which is preliminary data.</text>
</comment>
<proteinExistence type="predicted"/>
<name>M5U3F1_9BACT</name>
<dbReference type="EMBL" id="ANOH01000182">
    <property type="protein sequence ID" value="EMI55985.1"/>
    <property type="molecule type" value="Genomic_DNA"/>
</dbReference>
<feature type="coiled-coil region" evidence="1">
    <location>
        <begin position="59"/>
        <end position="86"/>
    </location>
</feature>